<name>A0A6J7F6C4_9ZZZZ</name>
<evidence type="ECO:0000259" key="1">
    <source>
        <dbReference type="Pfam" id="PF01636"/>
    </source>
</evidence>
<protein>
    <submittedName>
        <fullName evidence="2">Unannotated protein</fullName>
    </submittedName>
</protein>
<dbReference type="EMBL" id="CAFBMB010000007">
    <property type="protein sequence ID" value="CAB4889045.1"/>
    <property type="molecule type" value="Genomic_DNA"/>
</dbReference>
<dbReference type="Pfam" id="PF01636">
    <property type="entry name" value="APH"/>
    <property type="match status" value="1"/>
</dbReference>
<dbReference type="AlphaFoldDB" id="A0A6J7F6C4"/>
<proteinExistence type="predicted"/>
<sequence>MAFHTSRLFATYPKNMARSHFTLAALVVSAVPDFDPARVTPLTSGMDADFESALVTDLNGREVIVRLPTSRSTEQALSNEVRALEILTVGVRSRLGFEVPTVCGRAPMGNTFGLVFDRPPGDAVHLGDVIAGTVVPAAIGRSMAAIHELPANLVSDAGLSYVSATAAQQRARDIVERAVGTNMLPAVLETRWSRAVVDARIWQFDPTVIHGSLGIGNFLFGEDSVSAIQGWGSLHVGDPAVDLMWLTNAEPAATDEAFQAYHDVRLSSTDPNIRRRAVLYSELEIAKWLLHGVRERSAEIVEDATEMMNRLVSTIDDEPVNSVGVGTEPIMTVVEVEDMLGEVAPSS</sequence>
<dbReference type="Gene3D" id="3.90.1200.10">
    <property type="match status" value="1"/>
</dbReference>
<dbReference type="InterPro" id="IPR011009">
    <property type="entry name" value="Kinase-like_dom_sf"/>
</dbReference>
<accession>A0A6J7F6C4</accession>
<dbReference type="Gene3D" id="3.30.200.20">
    <property type="entry name" value="Phosphorylase Kinase, domain 1"/>
    <property type="match status" value="1"/>
</dbReference>
<feature type="domain" description="Aminoglycoside phosphotransferase" evidence="1">
    <location>
        <begin position="47"/>
        <end position="261"/>
    </location>
</feature>
<organism evidence="2">
    <name type="scientific">freshwater metagenome</name>
    <dbReference type="NCBI Taxonomy" id="449393"/>
    <lineage>
        <taxon>unclassified sequences</taxon>
        <taxon>metagenomes</taxon>
        <taxon>ecological metagenomes</taxon>
    </lineage>
</organism>
<evidence type="ECO:0000313" key="2">
    <source>
        <dbReference type="EMBL" id="CAB4889045.1"/>
    </source>
</evidence>
<dbReference type="InterPro" id="IPR002575">
    <property type="entry name" value="Aminoglycoside_PTrfase"/>
</dbReference>
<dbReference type="SUPFAM" id="SSF56112">
    <property type="entry name" value="Protein kinase-like (PK-like)"/>
    <property type="match status" value="1"/>
</dbReference>
<gene>
    <name evidence="2" type="ORF">UFOPK3516_00195</name>
</gene>
<reference evidence="2" key="1">
    <citation type="submission" date="2020-05" db="EMBL/GenBank/DDBJ databases">
        <authorList>
            <person name="Chiriac C."/>
            <person name="Salcher M."/>
            <person name="Ghai R."/>
            <person name="Kavagutti S V."/>
        </authorList>
    </citation>
    <scope>NUCLEOTIDE SEQUENCE</scope>
</reference>